<keyword evidence="3 6" id="KW-0418">Kinase</keyword>
<sequence>MGTYRIARRLAVNPAAEVFLARRTGAGGVESPVVLERLLPAVARDVPFVDLFLGSARTSATLAHENVLRVIEAGLSGGEQPCRVLEFVDGEQLGALLAARARGLVIGLREMCFIVLQVAEGLASLHQARACNRGLHPSHVWLSRGGEVKLVDTGGASRSDPPYLTPEQARGRPADVRGDVFRLGLLLYELLAGRPLFAGSPPQAIHHIGAFDERSLEPLPGCPPSLWVMLLQSFAADPEARIRSARVFADTLRSFLVERQLVVDHLDLAHLFARAFPARRSLLEAGGVVHGEELSLMERTPPRPPVMPHIVRMDPVMARRRVPMGPPPVLYPVEPPPPPDAALEEAGEEVLETPRRRASVPPQEFQARLFDEALMLTGGGAQVAPLLIRLTRRCVARLGGGNGEEELAVLAARTLVLAARLETPRRFVLPSLARVRMLVDGCLEVGELLSTVLLAGRDSGPPEGCAARALLCAAAFVAQVQSARPGVAESARVLGRLREDPRLASSALEALAAELGVSVMPPGVKVGGAAAQ</sequence>
<evidence type="ECO:0000256" key="1">
    <source>
        <dbReference type="ARBA" id="ARBA00022679"/>
    </source>
</evidence>
<dbReference type="GO" id="GO:0016301">
    <property type="term" value="F:kinase activity"/>
    <property type="evidence" value="ECO:0007669"/>
    <property type="project" value="UniProtKB-KW"/>
</dbReference>
<gene>
    <name evidence="6" type="ORF">OV287_30810</name>
</gene>
<keyword evidence="7" id="KW-1185">Reference proteome</keyword>
<dbReference type="InterPro" id="IPR011009">
    <property type="entry name" value="Kinase-like_dom_sf"/>
</dbReference>
<protein>
    <submittedName>
        <fullName evidence="6">Protein kinase</fullName>
    </submittedName>
</protein>
<dbReference type="Gene3D" id="3.30.200.20">
    <property type="entry name" value="Phosphorylase Kinase, domain 1"/>
    <property type="match status" value="1"/>
</dbReference>
<dbReference type="PANTHER" id="PTHR43289:SF6">
    <property type="entry name" value="SERINE_THREONINE-PROTEIN KINASE NEKL-3"/>
    <property type="match status" value="1"/>
</dbReference>
<evidence type="ECO:0000256" key="3">
    <source>
        <dbReference type="ARBA" id="ARBA00022777"/>
    </source>
</evidence>
<dbReference type="Pfam" id="PF00069">
    <property type="entry name" value="Pkinase"/>
    <property type="match status" value="1"/>
</dbReference>
<keyword evidence="2" id="KW-0547">Nucleotide-binding</keyword>
<name>A0ABT4AD66_9BACT</name>
<feature type="domain" description="Protein kinase" evidence="5">
    <location>
        <begin position="4"/>
        <end position="256"/>
    </location>
</feature>
<keyword evidence="1" id="KW-0808">Transferase</keyword>
<proteinExistence type="predicted"/>
<keyword evidence="4" id="KW-0067">ATP-binding</keyword>
<dbReference type="PROSITE" id="PS50011">
    <property type="entry name" value="PROTEIN_KINASE_DOM"/>
    <property type="match status" value="1"/>
</dbReference>
<evidence type="ECO:0000256" key="4">
    <source>
        <dbReference type="ARBA" id="ARBA00022840"/>
    </source>
</evidence>
<evidence type="ECO:0000256" key="2">
    <source>
        <dbReference type="ARBA" id="ARBA00022741"/>
    </source>
</evidence>
<dbReference type="Gene3D" id="1.10.510.10">
    <property type="entry name" value="Transferase(Phosphotransferase) domain 1"/>
    <property type="match status" value="1"/>
</dbReference>
<dbReference type="SUPFAM" id="SSF56112">
    <property type="entry name" value="Protein kinase-like (PK-like)"/>
    <property type="match status" value="1"/>
</dbReference>
<dbReference type="Proteomes" id="UP001207654">
    <property type="component" value="Unassembled WGS sequence"/>
</dbReference>
<evidence type="ECO:0000313" key="7">
    <source>
        <dbReference type="Proteomes" id="UP001207654"/>
    </source>
</evidence>
<dbReference type="RefSeq" id="WP_267537622.1">
    <property type="nucleotide sequence ID" value="NZ_JAPNKA010000001.1"/>
</dbReference>
<evidence type="ECO:0000313" key="6">
    <source>
        <dbReference type="EMBL" id="MCY1078862.1"/>
    </source>
</evidence>
<dbReference type="PANTHER" id="PTHR43289">
    <property type="entry name" value="MITOGEN-ACTIVATED PROTEIN KINASE KINASE KINASE 20-RELATED"/>
    <property type="match status" value="1"/>
</dbReference>
<dbReference type="InterPro" id="IPR000719">
    <property type="entry name" value="Prot_kinase_dom"/>
</dbReference>
<comment type="caution">
    <text evidence="6">The sequence shown here is derived from an EMBL/GenBank/DDBJ whole genome shotgun (WGS) entry which is preliminary data.</text>
</comment>
<dbReference type="EMBL" id="JAPNKA010000001">
    <property type="protein sequence ID" value="MCY1078862.1"/>
    <property type="molecule type" value="Genomic_DNA"/>
</dbReference>
<reference evidence="6 7" key="1">
    <citation type="submission" date="2022-11" db="EMBL/GenBank/DDBJ databases">
        <title>Minimal conservation of predation-associated metabolite biosynthetic gene clusters underscores biosynthetic potential of Myxococcota including descriptions for ten novel species: Archangium lansinium sp. nov., Myxococcus landrumus sp. nov., Nannocystis bai.</title>
        <authorList>
            <person name="Ahearne A."/>
            <person name="Stevens C."/>
            <person name="Phillips K."/>
        </authorList>
    </citation>
    <scope>NUCLEOTIDE SEQUENCE [LARGE SCALE GENOMIC DNA]</scope>
    <source>
        <strain evidence="6 7">MIWBW</strain>
    </source>
</reference>
<organism evidence="6 7">
    <name type="scientific">Archangium lansingense</name>
    <dbReference type="NCBI Taxonomy" id="2995310"/>
    <lineage>
        <taxon>Bacteria</taxon>
        <taxon>Pseudomonadati</taxon>
        <taxon>Myxococcota</taxon>
        <taxon>Myxococcia</taxon>
        <taxon>Myxococcales</taxon>
        <taxon>Cystobacterineae</taxon>
        <taxon>Archangiaceae</taxon>
        <taxon>Archangium</taxon>
    </lineage>
</organism>
<evidence type="ECO:0000259" key="5">
    <source>
        <dbReference type="PROSITE" id="PS50011"/>
    </source>
</evidence>
<accession>A0ABT4AD66</accession>